<dbReference type="InterPro" id="IPR049342">
    <property type="entry name" value="TRAF1-6_MATH_dom"/>
</dbReference>
<evidence type="ECO:0000259" key="1">
    <source>
        <dbReference type="PROSITE" id="PS50144"/>
    </source>
</evidence>
<dbReference type="Proteomes" id="UP000677228">
    <property type="component" value="Unassembled WGS sequence"/>
</dbReference>
<dbReference type="PANTHER" id="PTHR10131:SF94">
    <property type="entry name" value="TNF RECEPTOR-ASSOCIATED FACTOR 4"/>
    <property type="match status" value="1"/>
</dbReference>
<dbReference type="InterPro" id="IPR002083">
    <property type="entry name" value="MATH/TRAF_dom"/>
</dbReference>
<dbReference type="SUPFAM" id="SSF49599">
    <property type="entry name" value="TRAF domain-like"/>
    <property type="match status" value="1"/>
</dbReference>
<dbReference type="EMBL" id="CAJNOQ010015999">
    <property type="protein sequence ID" value="CAF1372607.1"/>
    <property type="molecule type" value="Genomic_DNA"/>
</dbReference>
<dbReference type="AlphaFoldDB" id="A0A815J0E1"/>
<dbReference type="EMBL" id="CAJOBA010056719">
    <property type="protein sequence ID" value="CAF4294402.1"/>
    <property type="molecule type" value="Genomic_DNA"/>
</dbReference>
<organism evidence="2 6">
    <name type="scientific">Didymodactylos carnosus</name>
    <dbReference type="NCBI Taxonomy" id="1234261"/>
    <lineage>
        <taxon>Eukaryota</taxon>
        <taxon>Metazoa</taxon>
        <taxon>Spiralia</taxon>
        <taxon>Gnathifera</taxon>
        <taxon>Rotifera</taxon>
        <taxon>Eurotatoria</taxon>
        <taxon>Bdelloidea</taxon>
        <taxon>Philodinida</taxon>
        <taxon>Philodinidae</taxon>
        <taxon>Didymodactylos</taxon>
    </lineage>
</organism>
<gene>
    <name evidence="2" type="ORF">GPM918_LOCUS31931</name>
    <name evidence="3" type="ORF">OVA965_LOCUS37164</name>
    <name evidence="4" type="ORF">SRO942_LOCUS32587</name>
    <name evidence="5" type="ORF">TMI583_LOCUS38223</name>
</gene>
<dbReference type="EMBL" id="CAJNOK010034672">
    <property type="protein sequence ID" value="CAF1506197.1"/>
    <property type="molecule type" value="Genomic_DNA"/>
</dbReference>
<dbReference type="Gene3D" id="2.60.210.10">
    <property type="entry name" value="Apoptosis, Tumor Necrosis Factor Receptor Associated Protein 2, Chain A"/>
    <property type="match status" value="1"/>
</dbReference>
<accession>A0A815J0E1</accession>
<sequence>MRKRDDNVIAKSSDGGITGIQEKINNLEAQIKQQPAVVHDGSLIWKITHVNDKLNAARSGQQRYLDSPPFFSSPTGYKMCARLYLNGDGNQSRGKFISLFFMLMPGEFDAILHWPFNFTIKFSLITQSDEQPNIDEIFLPDSKSPNICGKPLLKPNEPIGIPQFYSLDLLLQKYIKDGTMFLKINMEFGERFQILSSKILPPLASSTCTSSSIVATDEKRQSTPDDNMESGLCII</sequence>
<dbReference type="InterPro" id="IPR008974">
    <property type="entry name" value="TRAF-like"/>
</dbReference>
<evidence type="ECO:0000313" key="2">
    <source>
        <dbReference type="EMBL" id="CAF1372607.1"/>
    </source>
</evidence>
<evidence type="ECO:0000313" key="5">
    <source>
        <dbReference type="EMBL" id="CAF4294402.1"/>
    </source>
</evidence>
<dbReference type="OrthoDB" id="6499288at2759"/>
<name>A0A815J0E1_9BILA</name>
<comment type="caution">
    <text evidence="2">The sequence shown here is derived from an EMBL/GenBank/DDBJ whole genome shotgun (WGS) entry which is preliminary data.</text>
</comment>
<reference evidence="2" key="1">
    <citation type="submission" date="2021-02" db="EMBL/GenBank/DDBJ databases">
        <authorList>
            <person name="Nowell W R."/>
        </authorList>
    </citation>
    <scope>NUCLEOTIDE SEQUENCE</scope>
</reference>
<dbReference type="Proteomes" id="UP000663829">
    <property type="component" value="Unassembled WGS sequence"/>
</dbReference>
<evidence type="ECO:0000313" key="4">
    <source>
        <dbReference type="EMBL" id="CAF4260448.1"/>
    </source>
</evidence>
<proteinExistence type="predicted"/>
<protein>
    <recommendedName>
        <fullName evidence="1">MATH domain-containing protein</fullName>
    </recommendedName>
</protein>
<dbReference type="PROSITE" id="PS50144">
    <property type="entry name" value="MATH"/>
    <property type="match status" value="1"/>
</dbReference>
<dbReference type="SMART" id="SM00061">
    <property type="entry name" value="MATH"/>
    <property type="match status" value="1"/>
</dbReference>
<keyword evidence="6" id="KW-1185">Reference proteome</keyword>
<feature type="domain" description="MATH" evidence="1">
    <location>
        <begin position="40"/>
        <end position="186"/>
    </location>
</feature>
<dbReference type="Proteomes" id="UP000681722">
    <property type="component" value="Unassembled WGS sequence"/>
</dbReference>
<dbReference type="Pfam" id="PF21355">
    <property type="entry name" value="TRAF-mep_MATH"/>
    <property type="match status" value="1"/>
</dbReference>
<dbReference type="PANTHER" id="PTHR10131">
    <property type="entry name" value="TNF RECEPTOR ASSOCIATED FACTOR"/>
    <property type="match status" value="1"/>
</dbReference>
<dbReference type="EMBL" id="CAJOBC010076539">
    <property type="protein sequence ID" value="CAF4260448.1"/>
    <property type="molecule type" value="Genomic_DNA"/>
</dbReference>
<evidence type="ECO:0000313" key="6">
    <source>
        <dbReference type="Proteomes" id="UP000663829"/>
    </source>
</evidence>
<evidence type="ECO:0000313" key="3">
    <source>
        <dbReference type="EMBL" id="CAF1506197.1"/>
    </source>
</evidence>
<dbReference type="Proteomes" id="UP000682733">
    <property type="component" value="Unassembled WGS sequence"/>
</dbReference>